<dbReference type="SUPFAM" id="SSF75005">
    <property type="entry name" value="Arabinanase/levansucrase/invertase"/>
    <property type="match status" value="1"/>
</dbReference>
<keyword evidence="2 6" id="KW-0378">Hydrolase</keyword>
<dbReference type="OrthoDB" id="3879658at2759"/>
<comment type="caution">
    <text evidence="8">The sequence shown here is derived from an EMBL/GenBank/DDBJ whole genome shotgun (WGS) entry which is preliminary data.</text>
</comment>
<gene>
    <name evidence="8" type="ORF">NA57DRAFT_74694</name>
</gene>
<evidence type="ECO:0000313" key="9">
    <source>
        <dbReference type="Proteomes" id="UP000799772"/>
    </source>
</evidence>
<dbReference type="InterPro" id="IPR023296">
    <property type="entry name" value="Glyco_hydro_beta-prop_sf"/>
</dbReference>
<dbReference type="InterPro" id="IPR051795">
    <property type="entry name" value="Glycosyl_Hydrlase_43"/>
</dbReference>
<feature type="chain" id="PRO_5040176161" evidence="7">
    <location>
        <begin position="29"/>
        <end position="327"/>
    </location>
</feature>
<dbReference type="Proteomes" id="UP000799772">
    <property type="component" value="Unassembled WGS sequence"/>
</dbReference>
<feature type="active site" description="Proton acceptor" evidence="4">
    <location>
        <position position="49"/>
    </location>
</feature>
<evidence type="ECO:0000256" key="1">
    <source>
        <dbReference type="ARBA" id="ARBA00009865"/>
    </source>
</evidence>
<feature type="site" description="Important for catalytic activity, responsible for pKa modulation of the active site Glu and correct orientation of both the proton donor and substrate" evidence="5">
    <location>
        <position position="167"/>
    </location>
</feature>
<dbReference type="GO" id="GO:0004553">
    <property type="term" value="F:hydrolase activity, hydrolyzing O-glycosyl compounds"/>
    <property type="evidence" value="ECO:0007669"/>
    <property type="project" value="InterPro"/>
</dbReference>
<keyword evidence="9" id="KW-1185">Reference proteome</keyword>
<reference evidence="8" key="1">
    <citation type="journal article" date="2020" name="Stud. Mycol.">
        <title>101 Dothideomycetes genomes: a test case for predicting lifestyles and emergence of pathogens.</title>
        <authorList>
            <person name="Haridas S."/>
            <person name="Albert R."/>
            <person name="Binder M."/>
            <person name="Bloem J."/>
            <person name="Labutti K."/>
            <person name="Salamov A."/>
            <person name="Andreopoulos B."/>
            <person name="Baker S."/>
            <person name="Barry K."/>
            <person name="Bills G."/>
            <person name="Bluhm B."/>
            <person name="Cannon C."/>
            <person name="Castanera R."/>
            <person name="Culley D."/>
            <person name="Daum C."/>
            <person name="Ezra D."/>
            <person name="Gonzalez J."/>
            <person name="Henrissat B."/>
            <person name="Kuo A."/>
            <person name="Liang C."/>
            <person name="Lipzen A."/>
            <person name="Lutzoni F."/>
            <person name="Magnuson J."/>
            <person name="Mondo S."/>
            <person name="Nolan M."/>
            <person name="Ohm R."/>
            <person name="Pangilinan J."/>
            <person name="Park H.-J."/>
            <person name="Ramirez L."/>
            <person name="Alfaro M."/>
            <person name="Sun H."/>
            <person name="Tritt A."/>
            <person name="Yoshinaga Y."/>
            <person name="Zwiers L.-H."/>
            <person name="Turgeon B."/>
            <person name="Goodwin S."/>
            <person name="Spatafora J."/>
            <person name="Crous P."/>
            <person name="Grigoriev I."/>
        </authorList>
    </citation>
    <scope>NUCLEOTIDE SEQUENCE</scope>
    <source>
        <strain evidence="8">CBS 133067</strain>
    </source>
</reference>
<dbReference type="PANTHER" id="PTHR42812">
    <property type="entry name" value="BETA-XYLOSIDASE"/>
    <property type="match status" value="1"/>
</dbReference>
<sequence length="327" mass="35571">MAIRRHLKAARRLLIPLLPLSVVAPARRDIVIKYDSISTNPVVASDFADPSLINVEGVWYSFASSTTRDGTAYNIQLAMSYDFLSWSLSDWDALAFIPDWVNSTSAQFWAPDVSQVDDGSFVMYYSARANNVGRHCIGAAVSPSIYGPFIPHSEPMFCPHSTGGAIDPSSFRDADGQRYVVYKVDGNAVGNGGSCGNLVEPIVTTPIVLHKVWGDGIQLIDELGILILDRDDDDGPLVEAPSIIPKNGYYYLFYSSNCWSSNEYDVKCAVATNVQGPYQKLGTIMETGTDNLTAPGGGSIAADGKHMVFHANNGDHRSMHVGLYNFT</sequence>
<feature type="signal peptide" evidence="7">
    <location>
        <begin position="1"/>
        <end position="28"/>
    </location>
</feature>
<dbReference type="PANTHER" id="PTHR42812:SF5">
    <property type="entry name" value="ENDO-ARABINASE"/>
    <property type="match status" value="1"/>
</dbReference>
<evidence type="ECO:0000256" key="3">
    <source>
        <dbReference type="ARBA" id="ARBA00023295"/>
    </source>
</evidence>
<organism evidence="8 9">
    <name type="scientific">Rhizodiscina lignyota</name>
    <dbReference type="NCBI Taxonomy" id="1504668"/>
    <lineage>
        <taxon>Eukaryota</taxon>
        <taxon>Fungi</taxon>
        <taxon>Dikarya</taxon>
        <taxon>Ascomycota</taxon>
        <taxon>Pezizomycotina</taxon>
        <taxon>Dothideomycetes</taxon>
        <taxon>Pleosporomycetidae</taxon>
        <taxon>Aulographales</taxon>
        <taxon>Rhizodiscinaceae</taxon>
        <taxon>Rhizodiscina</taxon>
    </lineage>
</organism>
<evidence type="ECO:0000313" key="8">
    <source>
        <dbReference type="EMBL" id="KAF2101106.1"/>
    </source>
</evidence>
<evidence type="ECO:0000256" key="7">
    <source>
        <dbReference type="SAM" id="SignalP"/>
    </source>
</evidence>
<name>A0A9P4IG38_9PEZI</name>
<dbReference type="EMBL" id="ML978124">
    <property type="protein sequence ID" value="KAF2101106.1"/>
    <property type="molecule type" value="Genomic_DNA"/>
</dbReference>
<protein>
    <submittedName>
        <fullName evidence="8">Arabinanase/levansucrase/invertase</fullName>
    </submittedName>
</protein>
<keyword evidence="3 6" id="KW-0326">Glycosidase</keyword>
<dbReference type="Pfam" id="PF04616">
    <property type="entry name" value="Glyco_hydro_43"/>
    <property type="match status" value="1"/>
</dbReference>
<dbReference type="GO" id="GO:0005975">
    <property type="term" value="P:carbohydrate metabolic process"/>
    <property type="evidence" value="ECO:0007669"/>
    <property type="project" value="InterPro"/>
</dbReference>
<dbReference type="InterPro" id="IPR006710">
    <property type="entry name" value="Glyco_hydro_43"/>
</dbReference>
<comment type="similarity">
    <text evidence="1 6">Belongs to the glycosyl hydrolase 43 family.</text>
</comment>
<accession>A0A9P4IG38</accession>
<feature type="active site" description="Proton donor" evidence="4">
    <location>
        <position position="239"/>
    </location>
</feature>
<evidence type="ECO:0000256" key="2">
    <source>
        <dbReference type="ARBA" id="ARBA00022801"/>
    </source>
</evidence>
<evidence type="ECO:0000256" key="5">
    <source>
        <dbReference type="PIRSR" id="PIRSR606710-2"/>
    </source>
</evidence>
<dbReference type="AlphaFoldDB" id="A0A9P4IG38"/>
<keyword evidence="7" id="KW-0732">Signal</keyword>
<evidence type="ECO:0000256" key="4">
    <source>
        <dbReference type="PIRSR" id="PIRSR606710-1"/>
    </source>
</evidence>
<evidence type="ECO:0000256" key="6">
    <source>
        <dbReference type="RuleBase" id="RU361187"/>
    </source>
</evidence>
<dbReference type="Gene3D" id="2.115.10.20">
    <property type="entry name" value="Glycosyl hydrolase domain, family 43"/>
    <property type="match status" value="1"/>
</dbReference>
<dbReference type="CDD" id="cd08999">
    <property type="entry name" value="GH43_ABN-like"/>
    <property type="match status" value="1"/>
</dbReference>
<proteinExistence type="inferred from homology"/>